<dbReference type="Gene3D" id="2.60.120.200">
    <property type="match status" value="1"/>
</dbReference>
<dbReference type="GO" id="GO:0009313">
    <property type="term" value="P:oligosaccharide catabolic process"/>
    <property type="evidence" value="ECO:0007669"/>
    <property type="project" value="TreeGrafter"/>
</dbReference>
<dbReference type="Gene3D" id="2.120.10.10">
    <property type="match status" value="1"/>
</dbReference>
<evidence type="ECO:0000313" key="12">
    <source>
        <dbReference type="Proteomes" id="UP000019050"/>
    </source>
</evidence>
<keyword evidence="12" id="KW-1185">Reference proteome</keyword>
<feature type="region of interest" description="Disordered" evidence="8">
    <location>
        <begin position="49"/>
        <end position="110"/>
    </location>
</feature>
<dbReference type="GO" id="GO:0004308">
    <property type="term" value="F:exo-alpha-sialidase activity"/>
    <property type="evidence" value="ECO:0007669"/>
    <property type="project" value="UniProtKB-EC"/>
</dbReference>
<gene>
    <name evidence="11" type="ORF">GCWU000182_000431</name>
</gene>
<evidence type="ECO:0000256" key="1">
    <source>
        <dbReference type="ARBA" id="ARBA00000427"/>
    </source>
</evidence>
<dbReference type="Pfam" id="PF13088">
    <property type="entry name" value="BNR_2"/>
    <property type="match status" value="1"/>
</dbReference>
<evidence type="ECO:0000256" key="3">
    <source>
        <dbReference type="ARBA" id="ARBA00012733"/>
    </source>
</evidence>
<keyword evidence="7" id="KW-0326">Glycosidase</keyword>
<dbReference type="NCBIfam" id="TIGR01168">
    <property type="entry name" value="YSIRK_signal"/>
    <property type="match status" value="1"/>
</dbReference>
<comment type="caution">
    <text evidence="11">The sequence shown here is derived from an EMBL/GenBank/DDBJ whole genome shotgun (WGS) entry which is preliminary data.</text>
</comment>
<comment type="catalytic activity">
    <reaction evidence="1">
        <text>Hydrolysis of alpha-(2-&gt;3)-, alpha-(2-&gt;6)-, alpha-(2-&gt;8)- glycosidic linkages of terminal sialic acid residues in oligosaccharides, glycoproteins, glycolipids, colominic acid and synthetic substrates.</text>
        <dbReference type="EC" id="3.2.1.18"/>
    </reaction>
</comment>
<keyword evidence="6" id="KW-0378">Hydrolase</keyword>
<dbReference type="InterPro" id="IPR013320">
    <property type="entry name" value="ConA-like_dom_sf"/>
</dbReference>
<organism evidence="11 12">
    <name type="scientific">Abiotrophia defectiva ATCC 49176</name>
    <dbReference type="NCBI Taxonomy" id="592010"/>
    <lineage>
        <taxon>Bacteria</taxon>
        <taxon>Bacillati</taxon>
        <taxon>Bacillota</taxon>
        <taxon>Bacilli</taxon>
        <taxon>Lactobacillales</taxon>
        <taxon>Aerococcaceae</taxon>
        <taxon>Abiotrophia</taxon>
    </lineage>
</organism>
<evidence type="ECO:0000313" key="11">
    <source>
        <dbReference type="EMBL" id="ESK66089.1"/>
    </source>
</evidence>
<dbReference type="AlphaFoldDB" id="W1Q6D3"/>
<feature type="compositionally biased region" description="Basic and acidic residues" evidence="8">
    <location>
        <begin position="99"/>
        <end position="110"/>
    </location>
</feature>
<proteinExistence type="inferred from homology"/>
<dbReference type="GO" id="GO:0016020">
    <property type="term" value="C:membrane"/>
    <property type="evidence" value="ECO:0007669"/>
    <property type="project" value="TreeGrafter"/>
</dbReference>
<feature type="domain" description="Glycoside hydrolase family 33 N-terminal" evidence="9">
    <location>
        <begin position="124"/>
        <end position="310"/>
    </location>
</feature>
<dbReference type="PANTHER" id="PTHR10628">
    <property type="entry name" value="SIALIDASE"/>
    <property type="match status" value="1"/>
</dbReference>
<feature type="domain" description="Sialidase" evidence="10">
    <location>
        <begin position="538"/>
        <end position="764"/>
    </location>
</feature>
<dbReference type="Pfam" id="PF02973">
    <property type="entry name" value="Sialidase"/>
    <property type="match status" value="1"/>
</dbReference>
<name>W1Q6D3_ABIDE</name>
<dbReference type="SUPFAM" id="SSF49899">
    <property type="entry name" value="Concanavalin A-like lectins/glucanases"/>
    <property type="match status" value="1"/>
</dbReference>
<evidence type="ECO:0000256" key="7">
    <source>
        <dbReference type="ARBA" id="ARBA00023295"/>
    </source>
</evidence>
<dbReference type="RefSeq" id="WP_023391083.1">
    <property type="nucleotide sequence ID" value="NZ_KI535340.1"/>
</dbReference>
<dbReference type="InterPro" id="IPR023364">
    <property type="entry name" value="Trans_sialidase_dom3"/>
</dbReference>
<evidence type="ECO:0000256" key="6">
    <source>
        <dbReference type="ARBA" id="ARBA00022801"/>
    </source>
</evidence>
<protein>
    <recommendedName>
        <fullName evidence="3">exo-alpha-sialidase</fullName>
        <ecNumber evidence="3">3.2.1.18</ecNumber>
    </recommendedName>
</protein>
<dbReference type="InterPro" id="IPR011040">
    <property type="entry name" value="Sialidase"/>
</dbReference>
<dbReference type="SUPFAM" id="SSF50939">
    <property type="entry name" value="Sialidases"/>
    <property type="match status" value="1"/>
</dbReference>
<dbReference type="EMBL" id="ACIN03000003">
    <property type="protein sequence ID" value="ESK66089.1"/>
    <property type="molecule type" value="Genomic_DNA"/>
</dbReference>
<dbReference type="GO" id="GO:0006689">
    <property type="term" value="P:ganglioside catabolic process"/>
    <property type="evidence" value="ECO:0007669"/>
    <property type="project" value="TreeGrafter"/>
</dbReference>
<feature type="compositionally biased region" description="Polar residues" evidence="8">
    <location>
        <begin position="49"/>
        <end position="65"/>
    </location>
</feature>
<reference evidence="11" key="1">
    <citation type="submission" date="2013-06" db="EMBL/GenBank/DDBJ databases">
        <authorList>
            <person name="Weinstock G."/>
            <person name="Sodergren E."/>
            <person name="Clifton S."/>
            <person name="Fulton L."/>
            <person name="Fulton B."/>
            <person name="Courtney L."/>
            <person name="Fronick C."/>
            <person name="Harrison M."/>
            <person name="Strong C."/>
            <person name="Farmer C."/>
            <person name="Delahaunty K."/>
            <person name="Markovic C."/>
            <person name="Hall O."/>
            <person name="Minx P."/>
            <person name="Tomlinson C."/>
            <person name="Mitreva M."/>
            <person name="Nelson J."/>
            <person name="Hou S."/>
            <person name="Wollam A."/>
            <person name="Pepin K.H."/>
            <person name="Johnson M."/>
            <person name="Bhonagiri V."/>
            <person name="Nash W.E."/>
            <person name="Warren W."/>
            <person name="Chinwalla A."/>
            <person name="Mardis E.R."/>
            <person name="Wilson R.K."/>
        </authorList>
    </citation>
    <scope>NUCLEOTIDE SEQUENCE [LARGE SCALE GENOMIC DNA]</scope>
    <source>
        <strain evidence="11">ATCC 49176</strain>
    </source>
</reference>
<dbReference type="eggNOG" id="COG4409">
    <property type="taxonomic scope" value="Bacteria"/>
</dbReference>
<dbReference type="STRING" id="592010.GCWU000182_000431"/>
<dbReference type="EC" id="3.2.1.18" evidence="3"/>
<comment type="similarity">
    <text evidence="2">Belongs to the glycosyl hydrolase 33 family.</text>
</comment>
<dbReference type="GO" id="GO:0005737">
    <property type="term" value="C:cytoplasm"/>
    <property type="evidence" value="ECO:0007669"/>
    <property type="project" value="TreeGrafter"/>
</dbReference>
<dbReference type="PANTHER" id="PTHR10628:SF30">
    <property type="entry name" value="EXO-ALPHA-SIALIDASE"/>
    <property type="match status" value="1"/>
</dbReference>
<dbReference type="Proteomes" id="UP000019050">
    <property type="component" value="Unassembled WGS sequence"/>
</dbReference>
<dbReference type="CDD" id="cd15482">
    <property type="entry name" value="Sialidase_non-viral"/>
    <property type="match status" value="1"/>
</dbReference>
<dbReference type="InterPro" id="IPR036278">
    <property type="entry name" value="Sialidase_sf"/>
</dbReference>
<evidence type="ECO:0000259" key="10">
    <source>
        <dbReference type="Pfam" id="PF13088"/>
    </source>
</evidence>
<dbReference type="InterPro" id="IPR026856">
    <property type="entry name" value="Sialidase_fam"/>
</dbReference>
<dbReference type="HOGENOM" id="CLU_002070_0_0_9"/>
<evidence type="ECO:0000256" key="5">
    <source>
        <dbReference type="ARBA" id="ARBA00022737"/>
    </source>
</evidence>
<evidence type="ECO:0000256" key="4">
    <source>
        <dbReference type="ARBA" id="ARBA00022729"/>
    </source>
</evidence>
<dbReference type="Gene3D" id="2.40.220.10">
    <property type="entry name" value="Intramolecular Trans-sialidase, Domain 3"/>
    <property type="match status" value="1"/>
</dbReference>
<dbReference type="GeneID" id="84816529"/>
<keyword evidence="5" id="KW-0677">Repeat</keyword>
<sequence length="1127" mass="124490">MSKQAKHLFDRRSRFAIRKLATGVFSVVIGHVLFLSPQTTVAAQEIPQASTTESISQPENVNVSEKVNELSETSKPEEVPATDASSPKAEEESSVSSSEKTEESSQPQRDEIVREVGRENQVLEQNDVATNQENNQRVDLSQHLESLKKLTNATIHMEFKPSEKAPQFYNLFSASSNKFVNEYFTLAVHNGTALVEARGRQGEQFYGSYSDAPLKVTPGQWNSVTFTVERPDPNKETGQVRLYVNGVLSRTSPVSGKFLSDMPDLTDLQIGKTRRGNDLRWGSDLTVRNLSIYNRALSQEEVGERSQLFKRQPLQLEPAPGAEISDKKDVFESGHSGQPNADGIASYRIPALLKTDKGTLIAAADERRLHASDWGDIGMVVRRSEDGGKTWGDRIHIANLRDNPNPERADQASPVTIDQVLVQDPKTKRIFSIYDMFPEGRGIFGMSEQKETMYQTIDGKTYQVLYREGEQGLYTIREHGHVYAPDGTKTDYRVVVEPVKPKYEDKGDLYQGENLLSNVYFTSNKTSPFRVAKDNYLWLSYSDDDGKTWSAPRDITPMVKADWMKFLGVGPGTGTVLRTGPHAGRIIVPTYSTNFVSHLSGSQSSRVIYSDDHGETWHMGEAVNDNLPIEDGTLHSSTMDDYWYQNTEASAVQLDNGQVKLFMRGLFGQLQVATSYDGGQTWAKQLDYYQDVHDSYVQLAAISTHHQGQEYIVLSNANGEGNSRSEGTIRLARVESDGSLTWLHHRLIQPGSYAYNSLQEVSPGVYGILYEHKEGTQNDFTLSYKTVNWDFITKDPVQANEVKALNSEHYDSKIFAVNFDHEVLVNDWPVLTLSNGKTARFYTQLSSKTLLFSAETVHDKVSVTGLESGHIESLHGLPVKVEGVTLPISPADPVTPEPDHPTDPVAPEPDKPTNPSDADVTVPLYRSQGVNVTYNPDGTVTFEDNDKDTGVSVTIPPEGLGKQVVSLHVGRVKVPGLPDNVLVYEIHFQDKMGQGVQIQRPAQVAIPVDGTVAKAYHLDDQGKPGQAVDFRMSEDGRKVILTAPHFSLYAVEVGSKQADRNQTSQPQQTPAEPGLASTSQSPTGNANEAKHGQLPAAGEASNFFFSAATLCLLAGLGLASYKPKETE</sequence>
<evidence type="ECO:0000256" key="2">
    <source>
        <dbReference type="ARBA" id="ARBA00009348"/>
    </source>
</evidence>
<feature type="compositionally biased region" description="Basic and acidic residues" evidence="8">
    <location>
        <begin position="66"/>
        <end position="78"/>
    </location>
</feature>
<dbReference type="InterPro" id="IPR005877">
    <property type="entry name" value="YSIRK_signal_dom"/>
</dbReference>
<feature type="region of interest" description="Disordered" evidence="8">
    <location>
        <begin position="886"/>
        <end position="918"/>
    </location>
</feature>
<evidence type="ECO:0000259" key="9">
    <source>
        <dbReference type="Pfam" id="PF02973"/>
    </source>
</evidence>
<evidence type="ECO:0000256" key="8">
    <source>
        <dbReference type="SAM" id="MobiDB-lite"/>
    </source>
</evidence>
<dbReference type="OrthoDB" id="7294637at2"/>
<accession>W1Q6D3</accession>
<keyword evidence="4" id="KW-0732">Signal</keyword>
<feature type="compositionally biased region" description="Polar residues" evidence="8">
    <location>
        <begin position="1060"/>
        <end position="1086"/>
    </location>
</feature>
<feature type="region of interest" description="Disordered" evidence="8">
    <location>
        <begin position="1057"/>
        <end position="1091"/>
    </location>
</feature>
<dbReference type="InterPro" id="IPR004124">
    <property type="entry name" value="Glyco_hydro_33_N"/>
</dbReference>